<feature type="signal peptide" evidence="8">
    <location>
        <begin position="1"/>
        <end position="21"/>
    </location>
</feature>
<feature type="transmembrane region" description="Helical" evidence="7">
    <location>
        <begin position="94"/>
        <end position="118"/>
    </location>
</feature>
<evidence type="ECO:0000256" key="6">
    <source>
        <dbReference type="SAM" id="MobiDB-lite"/>
    </source>
</evidence>
<reference evidence="10 11" key="1">
    <citation type="journal article" date="2021" name="Sci. Rep.">
        <title>Chromosome anchoring in Senegalese sole (Solea senegalensis) reveals sex-associated markers and genome rearrangements in flatfish.</title>
        <authorList>
            <person name="Guerrero-Cozar I."/>
            <person name="Gomez-Garrido J."/>
            <person name="Berbel C."/>
            <person name="Martinez-Blanch J.F."/>
            <person name="Alioto T."/>
            <person name="Claros M.G."/>
            <person name="Gagnaire P.A."/>
            <person name="Manchado M."/>
        </authorList>
    </citation>
    <scope>NUCLEOTIDE SEQUENCE [LARGE SCALE GENOMIC DNA]</scope>
    <source>
        <strain evidence="10">Sse05_10M</strain>
    </source>
</reference>
<proteinExistence type="inferred from homology"/>
<dbReference type="EMBL" id="JAGKHQ010000009">
    <property type="protein sequence ID" value="KAG7509324.1"/>
    <property type="molecule type" value="Genomic_DNA"/>
</dbReference>
<evidence type="ECO:0000256" key="7">
    <source>
        <dbReference type="SAM" id="Phobius"/>
    </source>
</evidence>
<keyword evidence="3 7" id="KW-0812">Transmembrane</keyword>
<evidence type="ECO:0000259" key="9">
    <source>
        <dbReference type="Pfam" id="PF01034"/>
    </source>
</evidence>
<keyword evidence="8" id="KW-0732">Signal</keyword>
<dbReference type="Proteomes" id="UP000693946">
    <property type="component" value="Linkage Group LG17"/>
</dbReference>
<dbReference type="Pfam" id="PF01034">
    <property type="entry name" value="Syndecan"/>
    <property type="match status" value="1"/>
</dbReference>
<evidence type="ECO:0000256" key="3">
    <source>
        <dbReference type="ARBA" id="ARBA00022692"/>
    </source>
</evidence>
<comment type="similarity">
    <text evidence="2">Belongs to the neurexin family.</text>
</comment>
<evidence type="ECO:0000313" key="11">
    <source>
        <dbReference type="Proteomes" id="UP000693946"/>
    </source>
</evidence>
<feature type="chain" id="PRO_5043731111" description="Syndecan/Neurexin domain-containing protein" evidence="8">
    <location>
        <begin position="22"/>
        <end position="140"/>
    </location>
</feature>
<accession>A0AAV6RWK2</accession>
<comment type="caution">
    <text evidence="10">The sequence shown here is derived from an EMBL/GenBank/DDBJ whole genome shotgun (WGS) entry which is preliminary data.</text>
</comment>
<evidence type="ECO:0000313" key="10">
    <source>
        <dbReference type="EMBL" id="KAG7509324.1"/>
    </source>
</evidence>
<gene>
    <name evidence="10" type="ORF">JOB18_041141</name>
</gene>
<keyword evidence="11" id="KW-1185">Reference proteome</keyword>
<dbReference type="AlphaFoldDB" id="A0AAV6RWK2"/>
<feature type="region of interest" description="Disordered" evidence="6">
    <location>
        <begin position="32"/>
        <end position="60"/>
    </location>
</feature>
<protein>
    <recommendedName>
        <fullName evidence="9">Syndecan/Neurexin domain-containing protein</fullName>
    </recommendedName>
</protein>
<keyword evidence="4 7" id="KW-1133">Transmembrane helix</keyword>
<feature type="domain" description="Syndecan/Neurexin" evidence="9">
    <location>
        <begin position="87"/>
        <end position="134"/>
    </location>
</feature>
<name>A0AAV6RWK2_SOLSE</name>
<dbReference type="GO" id="GO:0016020">
    <property type="term" value="C:membrane"/>
    <property type="evidence" value="ECO:0007669"/>
    <property type="project" value="UniProtKB-SubCell"/>
</dbReference>
<evidence type="ECO:0000256" key="2">
    <source>
        <dbReference type="ARBA" id="ARBA00010241"/>
    </source>
</evidence>
<sequence>MRISLTASLLVCLVLFYPVRATSSAFPEDLEGSGFDPGVSGSGSGEWLEPDESTDSMDYSNRRDHALDGLSWSLKDSEYVTVSNSKSLWENKQIVAGIAAGGVAGVALAAILAGLLIYTWHKKEEGGYIQGQQTHREDIV</sequence>
<evidence type="ECO:0000256" key="5">
    <source>
        <dbReference type="ARBA" id="ARBA00023136"/>
    </source>
</evidence>
<comment type="subcellular location">
    <subcellularLocation>
        <location evidence="1">Membrane</location>
        <topology evidence="1">Single-pass type I membrane protein</topology>
    </subcellularLocation>
</comment>
<organism evidence="10 11">
    <name type="scientific">Solea senegalensis</name>
    <name type="common">Senegalese sole</name>
    <dbReference type="NCBI Taxonomy" id="28829"/>
    <lineage>
        <taxon>Eukaryota</taxon>
        <taxon>Metazoa</taxon>
        <taxon>Chordata</taxon>
        <taxon>Craniata</taxon>
        <taxon>Vertebrata</taxon>
        <taxon>Euteleostomi</taxon>
        <taxon>Actinopterygii</taxon>
        <taxon>Neopterygii</taxon>
        <taxon>Teleostei</taxon>
        <taxon>Neoteleostei</taxon>
        <taxon>Acanthomorphata</taxon>
        <taxon>Carangaria</taxon>
        <taxon>Pleuronectiformes</taxon>
        <taxon>Pleuronectoidei</taxon>
        <taxon>Soleidae</taxon>
        <taxon>Solea</taxon>
    </lineage>
</organism>
<evidence type="ECO:0000256" key="8">
    <source>
        <dbReference type="SAM" id="SignalP"/>
    </source>
</evidence>
<keyword evidence="5 7" id="KW-0472">Membrane</keyword>
<dbReference type="InterPro" id="IPR027789">
    <property type="entry name" value="Syndecan/Neurexin_dom"/>
</dbReference>
<evidence type="ECO:0000256" key="1">
    <source>
        <dbReference type="ARBA" id="ARBA00004479"/>
    </source>
</evidence>
<evidence type="ECO:0000256" key="4">
    <source>
        <dbReference type="ARBA" id="ARBA00022989"/>
    </source>
</evidence>